<name>A0A9P6CPR7_9AGAR</name>
<sequence>MELSSIQVLYAQSLEGTEIARILSIGCFSLAVYEYMITLDEEIKYFWSGNWTPSRVLFFINRYLPLFIMVLSIVGFSVENPSAEVRPPRYFIFCDSAIKTAFLLNIIAVAVIQAILVTRNWYLFQGNRVVQFGIIGGFFTSIVLSLVFLYLSANHLQIIPPSEIARVFNAPVDSFRTEGCRAVRPPMFWRVYLPSLVLHTLLYLLTAVRAMRNRRLLKDAPILKRLLRDGGFFYFIVFVSVSMTTIGAFLENAPKINIPSIYSHFMLTATSVAVSRVLFSIHSLADKIGSDSAWLLNNVELSRVGWRRGTHEGELIVDRYPVYSDEDVESKLDGSSISGHSLLRTTRVGVYDERSW</sequence>
<feature type="transmembrane region" description="Helical" evidence="1">
    <location>
        <begin position="129"/>
        <end position="151"/>
    </location>
</feature>
<feature type="domain" description="DUF6533" evidence="2">
    <location>
        <begin position="24"/>
        <end position="67"/>
    </location>
</feature>
<dbReference type="AlphaFoldDB" id="A0A9P6CPR7"/>
<dbReference type="Proteomes" id="UP000807353">
    <property type="component" value="Unassembled WGS sequence"/>
</dbReference>
<protein>
    <recommendedName>
        <fullName evidence="2">DUF6533 domain-containing protein</fullName>
    </recommendedName>
</protein>
<keyword evidence="1" id="KW-0472">Membrane</keyword>
<keyword evidence="1" id="KW-1133">Transmembrane helix</keyword>
<feature type="transmembrane region" description="Helical" evidence="1">
    <location>
        <begin position="232"/>
        <end position="249"/>
    </location>
</feature>
<evidence type="ECO:0000313" key="4">
    <source>
        <dbReference type="Proteomes" id="UP000807353"/>
    </source>
</evidence>
<feature type="transmembrane region" description="Helical" evidence="1">
    <location>
        <begin position="261"/>
        <end position="279"/>
    </location>
</feature>
<feature type="transmembrane region" description="Helical" evidence="1">
    <location>
        <begin position="191"/>
        <end position="211"/>
    </location>
</feature>
<proteinExistence type="predicted"/>
<feature type="transmembrane region" description="Helical" evidence="1">
    <location>
        <begin position="90"/>
        <end position="117"/>
    </location>
</feature>
<evidence type="ECO:0000256" key="1">
    <source>
        <dbReference type="SAM" id="Phobius"/>
    </source>
</evidence>
<keyword evidence="4" id="KW-1185">Reference proteome</keyword>
<accession>A0A9P6CPR7</accession>
<reference evidence="3" key="1">
    <citation type="submission" date="2020-11" db="EMBL/GenBank/DDBJ databases">
        <authorList>
            <consortium name="DOE Joint Genome Institute"/>
            <person name="Ahrendt S."/>
            <person name="Riley R."/>
            <person name="Andreopoulos W."/>
            <person name="Labutti K."/>
            <person name="Pangilinan J."/>
            <person name="Ruiz-Duenas F.J."/>
            <person name="Barrasa J.M."/>
            <person name="Sanchez-Garcia M."/>
            <person name="Camarero S."/>
            <person name="Miyauchi S."/>
            <person name="Serrano A."/>
            <person name="Linde D."/>
            <person name="Babiker R."/>
            <person name="Drula E."/>
            <person name="Ayuso-Fernandez I."/>
            <person name="Pacheco R."/>
            <person name="Padilla G."/>
            <person name="Ferreira P."/>
            <person name="Barriuso J."/>
            <person name="Kellner H."/>
            <person name="Castanera R."/>
            <person name="Alfaro M."/>
            <person name="Ramirez L."/>
            <person name="Pisabarro A.G."/>
            <person name="Kuo A."/>
            <person name="Tritt A."/>
            <person name="Lipzen A."/>
            <person name="He G."/>
            <person name="Yan M."/>
            <person name="Ng V."/>
            <person name="Cullen D."/>
            <person name="Martin F."/>
            <person name="Rosso M.-N."/>
            <person name="Henrissat B."/>
            <person name="Hibbett D."/>
            <person name="Martinez A.T."/>
            <person name="Grigoriev I.V."/>
        </authorList>
    </citation>
    <scope>NUCLEOTIDE SEQUENCE</scope>
    <source>
        <strain evidence="3">CBS 247.69</strain>
    </source>
</reference>
<evidence type="ECO:0000259" key="2">
    <source>
        <dbReference type="Pfam" id="PF20151"/>
    </source>
</evidence>
<gene>
    <name evidence="3" type="ORF">BDZ94DRAFT_1303207</name>
</gene>
<dbReference type="OrthoDB" id="2679643at2759"/>
<dbReference type="InterPro" id="IPR045340">
    <property type="entry name" value="DUF6533"/>
</dbReference>
<evidence type="ECO:0000313" key="3">
    <source>
        <dbReference type="EMBL" id="KAF9469495.1"/>
    </source>
</evidence>
<dbReference type="EMBL" id="MU150229">
    <property type="protein sequence ID" value="KAF9469495.1"/>
    <property type="molecule type" value="Genomic_DNA"/>
</dbReference>
<feature type="transmembrane region" description="Helical" evidence="1">
    <location>
        <begin position="56"/>
        <end position="78"/>
    </location>
</feature>
<dbReference type="Pfam" id="PF20151">
    <property type="entry name" value="DUF6533"/>
    <property type="match status" value="1"/>
</dbReference>
<keyword evidence="1" id="KW-0812">Transmembrane</keyword>
<organism evidence="3 4">
    <name type="scientific">Collybia nuda</name>
    <dbReference type="NCBI Taxonomy" id="64659"/>
    <lineage>
        <taxon>Eukaryota</taxon>
        <taxon>Fungi</taxon>
        <taxon>Dikarya</taxon>
        <taxon>Basidiomycota</taxon>
        <taxon>Agaricomycotina</taxon>
        <taxon>Agaricomycetes</taxon>
        <taxon>Agaricomycetidae</taxon>
        <taxon>Agaricales</taxon>
        <taxon>Tricholomatineae</taxon>
        <taxon>Clitocybaceae</taxon>
        <taxon>Collybia</taxon>
    </lineage>
</organism>
<comment type="caution">
    <text evidence="3">The sequence shown here is derived from an EMBL/GenBank/DDBJ whole genome shotgun (WGS) entry which is preliminary data.</text>
</comment>